<dbReference type="PANTHER" id="PTHR14226">
    <property type="entry name" value="NEUROPATHY TARGET ESTERASE/SWISS CHEESE D.MELANOGASTER"/>
    <property type="match status" value="1"/>
</dbReference>
<feature type="short sequence motif" description="GXSXG" evidence="4">
    <location>
        <begin position="63"/>
        <end position="67"/>
    </location>
</feature>
<protein>
    <submittedName>
        <fullName evidence="6">Patatin</fullName>
    </submittedName>
</protein>
<dbReference type="Pfam" id="PF01734">
    <property type="entry name" value="Patatin"/>
    <property type="match status" value="1"/>
</dbReference>
<dbReference type="PROSITE" id="PS51635">
    <property type="entry name" value="PNPLA"/>
    <property type="match status" value="1"/>
</dbReference>
<dbReference type="SUPFAM" id="SSF52151">
    <property type="entry name" value="FabD/lysophospholipase-like"/>
    <property type="match status" value="1"/>
</dbReference>
<feature type="short sequence motif" description="DGA/G" evidence="4">
    <location>
        <begin position="227"/>
        <end position="229"/>
    </location>
</feature>
<comment type="caution">
    <text evidence="6">The sequence shown here is derived from an EMBL/GenBank/DDBJ whole genome shotgun (WGS) entry which is preliminary data.</text>
</comment>
<dbReference type="InterPro" id="IPR002641">
    <property type="entry name" value="PNPLA_dom"/>
</dbReference>
<evidence type="ECO:0000259" key="5">
    <source>
        <dbReference type="PROSITE" id="PS51635"/>
    </source>
</evidence>
<proteinExistence type="predicted"/>
<feature type="domain" description="PNPLA" evidence="5">
    <location>
        <begin position="27"/>
        <end position="240"/>
    </location>
</feature>
<feature type="active site" description="Proton acceptor" evidence="4">
    <location>
        <position position="227"/>
    </location>
</feature>
<accession>A0A4Q0YQZ5</accession>
<dbReference type="GO" id="GO:0016787">
    <property type="term" value="F:hydrolase activity"/>
    <property type="evidence" value="ECO:0007669"/>
    <property type="project" value="UniProtKB-UniRule"/>
</dbReference>
<dbReference type="GO" id="GO:0016042">
    <property type="term" value="P:lipid catabolic process"/>
    <property type="evidence" value="ECO:0007669"/>
    <property type="project" value="UniProtKB-UniRule"/>
</dbReference>
<feature type="active site" description="Nucleophile" evidence="4">
    <location>
        <position position="65"/>
    </location>
</feature>
<dbReference type="AlphaFoldDB" id="A0A4Q0YQZ5"/>
<dbReference type="PANTHER" id="PTHR14226:SF57">
    <property type="entry name" value="BLR7027 PROTEIN"/>
    <property type="match status" value="1"/>
</dbReference>
<evidence type="ECO:0000256" key="2">
    <source>
        <dbReference type="ARBA" id="ARBA00022963"/>
    </source>
</evidence>
<evidence type="ECO:0000256" key="4">
    <source>
        <dbReference type="PROSITE-ProRule" id="PRU01161"/>
    </source>
</evidence>
<keyword evidence="1 4" id="KW-0378">Hydrolase</keyword>
<keyword evidence="2 4" id="KW-0442">Lipid degradation</keyword>
<dbReference type="Proteomes" id="UP000290287">
    <property type="component" value="Unassembled WGS sequence"/>
</dbReference>
<dbReference type="InterPro" id="IPR050301">
    <property type="entry name" value="NTE"/>
</dbReference>
<evidence type="ECO:0000256" key="1">
    <source>
        <dbReference type="ARBA" id="ARBA00022801"/>
    </source>
</evidence>
<keyword evidence="7" id="KW-1185">Reference proteome</keyword>
<organism evidence="6 7">
    <name type="scientific">Veronia nyctiphanis</name>
    <dbReference type="NCBI Taxonomy" id="1278244"/>
    <lineage>
        <taxon>Bacteria</taxon>
        <taxon>Pseudomonadati</taxon>
        <taxon>Pseudomonadota</taxon>
        <taxon>Gammaproteobacteria</taxon>
        <taxon>Vibrionales</taxon>
        <taxon>Vibrionaceae</taxon>
        <taxon>Veronia</taxon>
    </lineage>
</organism>
<keyword evidence="3 4" id="KW-0443">Lipid metabolism</keyword>
<evidence type="ECO:0000313" key="7">
    <source>
        <dbReference type="Proteomes" id="UP000290287"/>
    </source>
</evidence>
<sequence length="393" mass="42990">MLPCSTAYGAICNVPTRPKKPQKHIALMLSGGGARAAYQVGVIKAISEWLPRASVSPFTIYCGASAGALNITALACHASCFTLGAKKLNRLWTNLSTQDVFSSSFEGMLGHIGRQSFSRMQASFHVAPSFALLDNRPLRRLLQRVIHYHRLEQQILSGNLRGIAVTAANYESGKSVTFFQGHSDLKPWRRARSSGVHCQINTEHLLASSAIPIVFPASRIGHSFYGDGAIHLISPLRPALKLGADKVLCIDLGASNGEEARGLSHAPGLAALGGHLMDAIFADTLSADLEHLHRMNTITDALPAEKAQELELRKVEPFYLAPSMPFEPIAQECYAKMPLATRGLMRILGLSPVNDATITSYLLFEQEYIRQLIDMGYKDAQNRQSELMCFLFD</sequence>
<dbReference type="OrthoDB" id="9798773at2"/>
<evidence type="ECO:0000313" key="6">
    <source>
        <dbReference type="EMBL" id="RXJ72494.1"/>
    </source>
</evidence>
<dbReference type="InterPro" id="IPR016035">
    <property type="entry name" value="Acyl_Trfase/lysoPLipase"/>
</dbReference>
<dbReference type="EMBL" id="PEIB01000019">
    <property type="protein sequence ID" value="RXJ72494.1"/>
    <property type="molecule type" value="Genomic_DNA"/>
</dbReference>
<evidence type="ECO:0000256" key="3">
    <source>
        <dbReference type="ARBA" id="ARBA00023098"/>
    </source>
</evidence>
<comment type="caution">
    <text evidence="4">Lacks conserved residue(s) required for the propagation of feature annotation.</text>
</comment>
<gene>
    <name evidence="6" type="ORF">CS022_14970</name>
</gene>
<name>A0A4Q0YQZ5_9GAMM</name>
<dbReference type="Gene3D" id="3.40.1090.10">
    <property type="entry name" value="Cytosolic phospholipase A2 catalytic domain"/>
    <property type="match status" value="1"/>
</dbReference>
<reference evidence="6 7" key="1">
    <citation type="submission" date="2017-10" db="EMBL/GenBank/DDBJ databases">
        <title>Nyctiphanis sp. nov., isolated from the stomach of the euphausiid Nyctiphanes simplex (Hansen, 1911) in the Gulf of California.</title>
        <authorList>
            <person name="Gomez-Gil B."/>
            <person name="Aguilar-Mendez M."/>
            <person name="Lopez-Cortes A."/>
            <person name="Gomez-Gutierrez J."/>
            <person name="Roque A."/>
            <person name="Lang E."/>
            <person name="Gonzalez-Castillo A."/>
        </authorList>
    </citation>
    <scope>NUCLEOTIDE SEQUENCE [LARGE SCALE GENOMIC DNA]</scope>
    <source>
        <strain evidence="6 7">CAIM 600</strain>
    </source>
</reference>